<evidence type="ECO:0000256" key="10">
    <source>
        <dbReference type="ARBA" id="ARBA00024857"/>
    </source>
</evidence>
<evidence type="ECO:0000256" key="12">
    <source>
        <dbReference type="ARBA" id="ARBA00032549"/>
    </source>
</evidence>
<dbReference type="Reactome" id="R-DRE-611105">
    <property type="pathway name" value="Respiratory electron transport"/>
</dbReference>
<protein>
    <recommendedName>
        <fullName evidence="3">NADH dehydrogenase [ubiquinone] 1 beta subcomplex subunit 10</fullName>
    </recommendedName>
    <alternativeName>
        <fullName evidence="11">Complex I-PDSW</fullName>
    </alternativeName>
    <alternativeName>
        <fullName evidence="12">NADH-ubiquinone oxidoreductase PDSW subunit</fullName>
    </alternativeName>
</protein>
<keyword evidence="9" id="KW-0472">Membrane</keyword>
<dbReference type="InterPro" id="IPR039993">
    <property type="entry name" value="NDUFB10"/>
</dbReference>
<comment type="subcellular location">
    <subcellularLocation>
        <location evidence="1">Mitochondrion inner membrane</location>
        <topology evidence="1">Peripheral membrane protein</topology>
        <orientation evidence="1">Matrix side</orientation>
    </subcellularLocation>
</comment>
<reference evidence="16" key="1">
    <citation type="journal article" date="2002" name="Proc. Natl. Acad. Sci. U.S.A.">
        <title>Generation and initial analysis of more than 15,000 full-length human and mouse cDNA sequences.</title>
        <authorList>
            <consortium name="Mammalian Gene Collection Program Team"/>
            <person name="Strausberg R.L."/>
            <person name="Feingold E.A."/>
            <person name="Grouse L.H."/>
            <person name="Derge J.G."/>
            <person name="Klausner R.D."/>
            <person name="Collins F.S."/>
            <person name="Wagner L."/>
            <person name="Shenmen C.M."/>
            <person name="Schuler G.D."/>
            <person name="Altschul S.F."/>
            <person name="Zeeberg B."/>
            <person name="Buetow K.H."/>
            <person name="Schaefer C.F."/>
            <person name="Bhat N.K."/>
            <person name="Hopkins R.F."/>
            <person name="Jordan H."/>
            <person name="Moore T."/>
            <person name="Max S.I."/>
            <person name="Wang J."/>
            <person name="Hsieh F."/>
            <person name="Diatchenko L."/>
            <person name="Marusina K."/>
            <person name="Farmer A.A."/>
            <person name="Rubin G.M."/>
            <person name="Hong L."/>
            <person name="Stapleton M."/>
            <person name="Soares M.B."/>
            <person name="Bonaldo M.F."/>
            <person name="Casavant T.L."/>
            <person name="Scheetz T.E."/>
            <person name="Brownstein M.J."/>
            <person name="Usdin T.B."/>
            <person name="Toshiyuki S."/>
            <person name="Carninci P."/>
            <person name="Prange C."/>
            <person name="Raha S.S."/>
            <person name="Loquellano N.A."/>
            <person name="Peters G.J."/>
            <person name="Abramson R.D."/>
            <person name="Mullahy S.J."/>
            <person name="Bosak S.A."/>
            <person name="McEwan P.J."/>
            <person name="McKernan K.J."/>
            <person name="Malek J.A."/>
            <person name="Gunaratne P.H."/>
            <person name="Richards S."/>
            <person name="Worley K.C."/>
            <person name="Hale S."/>
            <person name="Garcia A.M."/>
            <person name="Gay L.J."/>
            <person name="Hulyk S.W."/>
            <person name="Villalon D.K."/>
            <person name="Muzny D.M."/>
            <person name="Sodergren E.J."/>
            <person name="Lu X."/>
            <person name="Gibbs R.A."/>
            <person name="Fahey J."/>
            <person name="Helton E."/>
            <person name="Ketteman M."/>
            <person name="Madan A."/>
            <person name="Rodrigues S."/>
            <person name="Sanchez A."/>
            <person name="Whiting M."/>
            <person name="Madan A."/>
            <person name="Young A.C."/>
            <person name="Shevchenko Y."/>
            <person name="Bouffard G.G."/>
            <person name="Blakesley R.W."/>
            <person name="Touchman J.W."/>
            <person name="Green E.D."/>
            <person name="Dickson M.C."/>
            <person name="Rodriguez A.C."/>
            <person name="Grimwood J."/>
            <person name="Schmutz J."/>
            <person name="Myers R.M."/>
            <person name="Butterfield Y.S."/>
            <person name="Krzywinski M.I."/>
            <person name="Skalska U."/>
            <person name="Smailus D.E."/>
            <person name="Schnerch A."/>
            <person name="Schein J.E."/>
            <person name="Jones S.J."/>
            <person name="Marra M.A."/>
        </authorList>
    </citation>
    <scope>NUCLEOTIDE SEQUENCE</scope>
    <source>
        <tissue evidence="16">Larvae</tissue>
    </source>
</reference>
<reference evidence="17" key="4">
    <citation type="journal article" date="2013" name="Nature">
        <title>The zebrafish reference genome sequence and its relationship to the human genome.</title>
        <authorList>
            <consortium name="Genome Reference Consortium Zebrafish"/>
            <person name="Howe K."/>
            <person name="Clark M.D."/>
            <person name="Torroja C.F."/>
            <person name="Torrance J."/>
            <person name="Berthelot C."/>
            <person name="Muffato M."/>
            <person name="Collins J.E."/>
            <person name="Humphray S."/>
            <person name="McLaren K."/>
            <person name="Matthews L."/>
            <person name="McLaren S."/>
            <person name="Sealy I."/>
            <person name="Caccamo M."/>
            <person name="Churcher C."/>
            <person name="Scott C."/>
            <person name="Barrett J.C."/>
            <person name="Koch R."/>
            <person name="Rauch G.J."/>
            <person name="White S."/>
            <person name="Chow W."/>
            <person name="Kilian B."/>
            <person name="Quintais L.T."/>
            <person name="Guerra-Assuncao J.A."/>
            <person name="Zhou Y."/>
            <person name="Gu Y."/>
            <person name="Yen J."/>
            <person name="Vogel J.H."/>
            <person name="Eyre T."/>
            <person name="Redmond S."/>
            <person name="Banerjee R."/>
            <person name="Chi J."/>
            <person name="Fu B."/>
            <person name="Langley E."/>
            <person name="Maguire S.F."/>
            <person name="Laird G.K."/>
            <person name="Lloyd D."/>
            <person name="Kenyon E."/>
            <person name="Donaldson S."/>
            <person name="Sehra H."/>
            <person name="Almeida-King J."/>
            <person name="Loveland J."/>
            <person name="Trevanion S."/>
            <person name="Jones M."/>
            <person name="Quail M."/>
            <person name="Willey D."/>
            <person name="Hunt A."/>
            <person name="Burton J."/>
            <person name="Sims S."/>
            <person name="McLay K."/>
            <person name="Plumb B."/>
            <person name="Davis J."/>
            <person name="Clee C."/>
            <person name="Oliver K."/>
            <person name="Clark R."/>
            <person name="Riddle C."/>
            <person name="Elliot D."/>
            <person name="Eliott D."/>
            <person name="Threadgold G."/>
            <person name="Harden G."/>
            <person name="Ware D."/>
            <person name="Begum S."/>
            <person name="Mortimore B."/>
            <person name="Mortimer B."/>
            <person name="Kerry G."/>
            <person name="Heath P."/>
            <person name="Phillimore B."/>
            <person name="Tracey A."/>
            <person name="Corby N."/>
            <person name="Dunn M."/>
            <person name="Johnson C."/>
            <person name="Wood J."/>
            <person name="Clark S."/>
            <person name="Pelan S."/>
            <person name="Griffiths G."/>
            <person name="Smith M."/>
            <person name="Glithero R."/>
            <person name="Howden P."/>
            <person name="Barker N."/>
            <person name="Lloyd C."/>
            <person name="Stevens C."/>
            <person name="Harley J."/>
            <person name="Holt K."/>
            <person name="Panagiotidis G."/>
            <person name="Lovell J."/>
            <person name="Beasley H."/>
            <person name="Henderson C."/>
            <person name="Gordon D."/>
            <person name="Auger K."/>
            <person name="Wright D."/>
            <person name="Collins J."/>
            <person name="Raisen C."/>
            <person name="Dyer L."/>
            <person name="Leung K."/>
            <person name="Robertson L."/>
            <person name="Ambridge K."/>
            <person name="Leongamornlert D."/>
            <person name="McGuire S."/>
            <person name="Gilderthorp R."/>
            <person name="Griffiths C."/>
            <person name="Manthravadi D."/>
            <person name="Nichol S."/>
            <person name="Barker G."/>
            <person name="Whitehead S."/>
            <person name="Kay M."/>
            <person name="Brown J."/>
            <person name="Murnane C."/>
            <person name="Gray E."/>
            <person name="Humphries M."/>
            <person name="Sycamore N."/>
            <person name="Barker D."/>
            <person name="Saunders D."/>
            <person name="Wallis J."/>
            <person name="Babbage A."/>
            <person name="Hammond S."/>
            <person name="Mashreghi-Mohammadi M."/>
            <person name="Barr L."/>
            <person name="Martin S."/>
            <person name="Wray P."/>
            <person name="Ellington A."/>
            <person name="Matthews N."/>
            <person name="Ellwood M."/>
            <person name="Woodmansey R."/>
            <person name="Clark G."/>
            <person name="Cooper J."/>
            <person name="Cooper J."/>
            <person name="Tromans A."/>
            <person name="Grafham D."/>
            <person name="Skuce C."/>
            <person name="Pandian R."/>
            <person name="Andrews R."/>
            <person name="Harrison E."/>
            <person name="Kimberley A."/>
            <person name="Garnett J."/>
            <person name="Fosker N."/>
            <person name="Hall R."/>
            <person name="Garner P."/>
            <person name="Kelly D."/>
            <person name="Bird C."/>
            <person name="Palmer S."/>
            <person name="Gehring I."/>
            <person name="Berger A."/>
            <person name="Dooley C.M."/>
            <person name="Ersan-Urun Z."/>
            <person name="Eser C."/>
            <person name="Geiger H."/>
            <person name="Geisler M."/>
            <person name="Karotki L."/>
            <person name="Kirn A."/>
            <person name="Konantz J."/>
            <person name="Konantz M."/>
            <person name="Oberlander M."/>
            <person name="Rudolph-Geiger S."/>
            <person name="Teucke M."/>
            <person name="Lanz C."/>
            <person name="Raddatz G."/>
            <person name="Osoegawa K."/>
            <person name="Zhu B."/>
            <person name="Rapp A."/>
            <person name="Widaa S."/>
            <person name="Langford C."/>
            <person name="Yang F."/>
            <person name="Schuster S.C."/>
            <person name="Carter N.P."/>
            <person name="Harrow J."/>
            <person name="Ning Z."/>
            <person name="Herrero J."/>
            <person name="Searle S.M."/>
            <person name="Enright A."/>
            <person name="Geisler R."/>
            <person name="Plasterk R.H."/>
            <person name="Lee C."/>
            <person name="Westerfield M."/>
            <person name="de Jong P.J."/>
            <person name="Zon L.I."/>
            <person name="Postlethwait J.H."/>
            <person name="Nusslein-Volhard C."/>
            <person name="Hubbard T.J."/>
            <person name="Roest Crollius H."/>
            <person name="Rogers J."/>
            <person name="Stemple D.L."/>
        </authorList>
    </citation>
    <scope>NUCLEOTIDE SEQUENCE [LARGE SCALE GENOMIC DNA]</scope>
</reference>
<reference evidence="18" key="6">
    <citation type="journal article" date="2017" name="Nat. Commun.">
        <title>Evolution of complexity in the zebrafish synapse proteome.</title>
        <authorList>
            <person name="Bayes A."/>
            <person name="Collins M.O."/>
            <person name="Reig-Viader R."/>
            <person name="Gou G."/>
            <person name="Goulding D."/>
            <person name="Izquierdo A."/>
            <person name="Choudhary J.S."/>
            <person name="Emes R.D."/>
            <person name="Grant S.G."/>
        </authorList>
    </citation>
    <scope>NUCLEOTIDE SEQUENCE</scope>
    <source>
        <strain evidence="18">Wild-type</strain>
    </source>
</reference>
<dbReference type="PANTHER" id="PTHR13094">
    <property type="entry name" value="NADH-UBIQUINONE OXIDOREDUCTASE PDSW SUBUNIT"/>
    <property type="match status" value="1"/>
</dbReference>
<dbReference type="RefSeq" id="NP_957024.1">
    <property type="nucleotide sequence ID" value="NM_200730.1"/>
</dbReference>
<evidence type="ECO:0000256" key="3">
    <source>
        <dbReference type="ARBA" id="ARBA00014109"/>
    </source>
</evidence>
<evidence type="ECO:0000256" key="9">
    <source>
        <dbReference type="ARBA" id="ARBA00023136"/>
    </source>
</evidence>
<dbReference type="GeneID" id="393703"/>
<evidence type="ECO:0000256" key="7">
    <source>
        <dbReference type="ARBA" id="ARBA00022982"/>
    </source>
</evidence>
<dbReference type="EMBL" id="BC059507">
    <property type="protein sequence ID" value="AAH59507.1"/>
    <property type="molecule type" value="mRNA"/>
</dbReference>
<evidence type="ECO:0000313" key="17">
    <source>
        <dbReference type="Proteomes" id="UP000000437"/>
    </source>
</evidence>
<dbReference type="EMBL" id="BC154202">
    <property type="protein sequence ID" value="AAI54203.1"/>
    <property type="molecule type" value="mRNA"/>
</dbReference>
<keyword evidence="14" id="KW-0830">Ubiquinone</keyword>
<comment type="function">
    <text evidence="10">Accessory subunit that is involved in the functional assembly of the mitochondrial respiratory chain complex I. Complex I has an NADH dehydrogenase activity with ubiquinone as an immediate electron acceptor and mediates the transfer of electrons from NADH to the respiratory chain.</text>
</comment>
<evidence type="ECO:0000256" key="1">
    <source>
        <dbReference type="ARBA" id="ARBA00004443"/>
    </source>
</evidence>
<evidence type="ECO:0000313" key="16">
    <source>
        <dbReference type="EMBL" id="AAI54203.1"/>
    </source>
</evidence>
<dbReference type="InterPro" id="IPR019377">
    <property type="entry name" value="NADH_UbQ_OxRdtase_su10"/>
</dbReference>
<reference evidence="18" key="8">
    <citation type="submission" date="2025-04" db="UniProtKB">
        <authorList>
            <consortium name="RefSeq"/>
        </authorList>
    </citation>
    <scope>IDENTIFICATION</scope>
    <source>
        <strain evidence="18">Wild-type</strain>
    </source>
</reference>
<evidence type="ECO:0000256" key="2">
    <source>
        <dbReference type="ARBA" id="ARBA00008317"/>
    </source>
</evidence>
<dbReference type="Pfam" id="PF10249">
    <property type="entry name" value="NDUFB10"/>
    <property type="match status" value="1"/>
</dbReference>
<dbReference type="SMR" id="Q6PC16"/>
<evidence type="ECO:0000256" key="13">
    <source>
        <dbReference type="SAM" id="MobiDB-lite"/>
    </source>
</evidence>
<evidence type="ECO:0000313" key="18">
    <source>
        <dbReference type="RefSeq" id="NP_957024.1"/>
    </source>
</evidence>
<evidence type="ECO:0000256" key="8">
    <source>
        <dbReference type="ARBA" id="ARBA00023128"/>
    </source>
</evidence>
<keyword evidence="4" id="KW-0813">Transport</keyword>
<dbReference type="AlphaFoldDB" id="Q6PC16"/>
<evidence type="ECO:0000256" key="11">
    <source>
        <dbReference type="ARBA" id="ARBA00030372"/>
    </source>
</evidence>
<reference evidence="18" key="7">
    <citation type="journal article" date="2019" name="PLoS ONE">
        <title>Transcriptomic profile of early zebrafish PGCs by single cell sequencing.</title>
        <authorList>
            <person name="Zhang X."/>
            <person name="Li X."/>
            <person name="Li R."/>
            <person name="Zhang Y."/>
            <person name="Li Y."/>
            <person name="Li S."/>
        </authorList>
    </citation>
    <scope>NUCLEOTIDE SEQUENCE</scope>
    <source>
        <strain evidence="18">Wild-type</strain>
    </source>
</reference>
<keyword evidence="17" id="KW-1185">Reference proteome</keyword>
<dbReference type="GO" id="GO:0045271">
    <property type="term" value="C:respiratory chain complex I"/>
    <property type="evidence" value="ECO:0000318"/>
    <property type="project" value="GO_Central"/>
</dbReference>
<evidence type="ECO:0000256" key="4">
    <source>
        <dbReference type="ARBA" id="ARBA00022448"/>
    </source>
</evidence>
<dbReference type="OrthoDB" id="6017729at2759"/>
<evidence type="ECO:0000313" key="14">
    <source>
        <dbReference type="EMBL" id="AAH59507.1"/>
    </source>
</evidence>
<dbReference type="KEGG" id="dre:393703"/>
<reference evidence="18" key="5">
    <citation type="journal article" date="2015" name="Nat. Commun.">
        <title>RFX transcription factors are essential for hearing in mice.</title>
        <authorList>
            <person name="Elkon R."/>
            <person name="Milon B."/>
            <person name="Morrison L."/>
            <person name="Shah M."/>
            <person name="Vijayakumar S."/>
            <person name="Racherla M."/>
            <person name="Leitch C.C."/>
            <person name="Silipino L."/>
            <person name="Hadi S."/>
            <person name="Weiss-Gayet M."/>
            <person name="Barras E."/>
            <person name="Schmid C.D."/>
            <person name="Ait-Lounis A."/>
            <person name="Barnes A."/>
            <person name="Song Y."/>
            <person name="Eisenman D.J."/>
            <person name="Eliyahu E."/>
            <person name="Frolenkov G.I."/>
            <person name="Strome S.E."/>
            <person name="Durand B."/>
            <person name="Zaghloul N.A."/>
            <person name="Jones S.M."/>
            <person name="Reith W."/>
            <person name="Hertzano R."/>
        </authorList>
    </citation>
    <scope>NUCLEOTIDE SEQUENCE</scope>
    <source>
        <strain evidence="18">Wild-type</strain>
    </source>
</reference>
<organism evidence="14">
    <name type="scientific">Danio rerio</name>
    <name type="common">Zebrafish</name>
    <name type="synonym">Brachydanio rerio</name>
    <dbReference type="NCBI Taxonomy" id="7955"/>
    <lineage>
        <taxon>Eukaryota</taxon>
        <taxon>Metazoa</taxon>
        <taxon>Chordata</taxon>
        <taxon>Craniata</taxon>
        <taxon>Vertebrata</taxon>
        <taxon>Euteleostomi</taxon>
        <taxon>Actinopterygii</taxon>
        <taxon>Neopterygii</taxon>
        <taxon>Teleostei</taxon>
        <taxon>Ostariophysi</taxon>
        <taxon>Cypriniformes</taxon>
        <taxon>Danionidae</taxon>
        <taxon>Danioninae</taxon>
        <taxon>Danio</taxon>
    </lineage>
</organism>
<reference evidence="14" key="2">
    <citation type="submission" date="2003-10" db="EMBL/GenBank/DDBJ databases">
        <authorList>
            <consortium name="NIH - Zebrafish Gene Collection (ZGC) project"/>
        </authorList>
    </citation>
    <scope>NUCLEOTIDE SEQUENCE [LARGE SCALE MRNA]</scope>
    <source>
        <strain evidence="14">Wild-type</strain>
        <tissue evidence="15">Embryo</tissue>
        <tissue evidence="14">Eye</tissue>
    </source>
</reference>
<dbReference type="PANTHER" id="PTHR13094:SF1">
    <property type="entry name" value="NADH DEHYDROGENASE [UBIQUINONE] 1 BETA SUBCOMPLEX SUBUNIT 10"/>
    <property type="match status" value="1"/>
</dbReference>
<dbReference type="CTD" id="4716"/>
<evidence type="ECO:0000313" key="19">
    <source>
        <dbReference type="ZFIN" id="ZDB-GENE-040426-1691"/>
    </source>
</evidence>
<dbReference type="ZFIN" id="ZDB-GENE-040426-1691">
    <property type="gene designation" value="ndufb10"/>
</dbReference>
<name>Q6PC16_DANRE</name>
<dbReference type="Proteomes" id="UP000000437">
    <property type="component" value="Chromosome 3"/>
</dbReference>
<sequence length="170" mass="20299">MPQDYNKDAYPEPPSRTPMENKQTAVPNPAVLITKVFYYTVDLPVSTFRGIVERFRGDKKAYYYHQKFRRVPELTQCQQGDFLCYYEAEMQWRRDYKVDQEIVKVMQNRLKACQQREGHSYVQNCQKEIKQFKETSQAFQSRYGDLGAYGSARKCLMKQKERMMKEAQKE</sequence>
<dbReference type="GO" id="GO:0005743">
    <property type="term" value="C:mitochondrial inner membrane"/>
    <property type="evidence" value="ECO:0007669"/>
    <property type="project" value="UniProtKB-SubCell"/>
</dbReference>
<evidence type="ECO:0000256" key="6">
    <source>
        <dbReference type="ARBA" id="ARBA00022792"/>
    </source>
</evidence>
<dbReference type="AGR" id="ZFIN:ZDB-GENE-040426-1691"/>
<proteinExistence type="evidence at protein level"/>
<keyword evidence="7" id="KW-0249">Electron transport</keyword>
<comment type="similarity">
    <text evidence="2">Belongs to the complex I NDUFB10 subunit family.</text>
</comment>
<accession>Q6PC16</accession>
<keyword evidence="8" id="KW-0496">Mitochondrion</keyword>
<evidence type="ECO:0000256" key="5">
    <source>
        <dbReference type="ARBA" id="ARBA00022660"/>
    </source>
</evidence>
<dbReference type="EMBL" id="BC071489">
    <property type="protein sequence ID" value="AAH71489.1"/>
    <property type="molecule type" value="mRNA"/>
</dbReference>
<reference evidence="16" key="3">
    <citation type="submission" date="2007-10" db="EMBL/GenBank/DDBJ databases">
        <authorList>
            <consortium name="NIH MGC Project"/>
        </authorList>
    </citation>
    <scope>NUCLEOTIDE SEQUENCE</scope>
    <source>
        <tissue evidence="16">Larvae</tissue>
    </source>
</reference>
<feature type="region of interest" description="Disordered" evidence="13">
    <location>
        <begin position="1"/>
        <end position="23"/>
    </location>
</feature>
<evidence type="ECO:0000313" key="15">
    <source>
        <dbReference type="EMBL" id="AAH71489.1"/>
    </source>
</evidence>
<feature type="compositionally biased region" description="Basic and acidic residues" evidence="13">
    <location>
        <begin position="1"/>
        <end position="10"/>
    </location>
</feature>
<evidence type="ECO:0007829" key="20">
    <source>
        <dbReference type="PeptideAtlas" id="Q6PC16"/>
    </source>
</evidence>
<keyword evidence="20" id="KW-1267">Proteomics identification</keyword>
<keyword evidence="5" id="KW-0679">Respiratory chain</keyword>
<gene>
    <name evidence="14 18 19" type="primary">ndufb10</name>
    <name evidence="18" type="synonym">zgc:73147</name>
    <name evidence="18" type="synonym">zgc:86843</name>
</gene>
<keyword evidence="6" id="KW-0999">Mitochondrion inner membrane</keyword>